<dbReference type="InterPro" id="IPR036397">
    <property type="entry name" value="RNaseH_sf"/>
</dbReference>
<dbReference type="GO" id="GO:0008270">
    <property type="term" value="F:zinc ion binding"/>
    <property type="evidence" value="ECO:0007669"/>
    <property type="project" value="UniProtKB-KW"/>
</dbReference>
<proteinExistence type="predicted"/>
<dbReference type="EMBL" id="BKCJ010097932">
    <property type="protein sequence ID" value="GEX25703.1"/>
    <property type="molecule type" value="Genomic_DNA"/>
</dbReference>
<dbReference type="InterPro" id="IPR013103">
    <property type="entry name" value="RVT_2"/>
</dbReference>
<dbReference type="PANTHER" id="PTHR42648:SF18">
    <property type="entry name" value="RETROTRANSPOSON, UNCLASSIFIED-LIKE PROTEIN"/>
    <property type="match status" value="1"/>
</dbReference>
<feature type="region of interest" description="Disordered" evidence="4">
    <location>
        <begin position="1"/>
        <end position="23"/>
    </location>
</feature>
<dbReference type="Gene3D" id="3.30.420.10">
    <property type="entry name" value="Ribonuclease H-like superfamily/Ribonuclease H"/>
    <property type="match status" value="2"/>
</dbReference>
<name>A0A699HA51_TANCI</name>
<dbReference type="InterPro" id="IPR025724">
    <property type="entry name" value="GAG-pre-integrase_dom"/>
</dbReference>
<dbReference type="InterPro" id="IPR039537">
    <property type="entry name" value="Retrotran_Ty1/copia-like"/>
</dbReference>
<dbReference type="SUPFAM" id="SSF57756">
    <property type="entry name" value="Retrovirus zinc finger-like domains"/>
    <property type="match status" value="1"/>
</dbReference>
<feature type="domain" description="CCHC-type" evidence="5">
    <location>
        <begin position="120"/>
        <end position="135"/>
    </location>
</feature>
<dbReference type="PANTHER" id="PTHR42648">
    <property type="entry name" value="TRANSPOSASE, PUTATIVE-RELATED"/>
    <property type="match status" value="1"/>
</dbReference>
<keyword evidence="3" id="KW-0863">Zinc-finger</keyword>
<keyword evidence="1" id="KW-0479">Metal-binding</keyword>
<feature type="region of interest" description="Disordered" evidence="4">
    <location>
        <begin position="726"/>
        <end position="752"/>
    </location>
</feature>
<dbReference type="InterPro" id="IPR036875">
    <property type="entry name" value="Znf_CCHC_sf"/>
</dbReference>
<dbReference type="Pfam" id="PF00098">
    <property type="entry name" value="zf-CCHC"/>
    <property type="match status" value="1"/>
</dbReference>
<dbReference type="GO" id="GO:0016787">
    <property type="term" value="F:hydrolase activity"/>
    <property type="evidence" value="ECO:0007669"/>
    <property type="project" value="UniProtKB-KW"/>
</dbReference>
<reference evidence="6" key="1">
    <citation type="journal article" date="2019" name="Sci. Rep.">
        <title>Draft genome of Tanacetum cinerariifolium, the natural source of mosquito coil.</title>
        <authorList>
            <person name="Yamashiro T."/>
            <person name="Shiraishi A."/>
            <person name="Satake H."/>
            <person name="Nakayama K."/>
        </authorList>
    </citation>
    <scope>NUCLEOTIDE SEQUENCE</scope>
</reference>
<keyword evidence="2" id="KW-0378">Hydrolase</keyword>
<dbReference type="CDD" id="cd09272">
    <property type="entry name" value="RNase_HI_RT_Ty1"/>
    <property type="match status" value="1"/>
</dbReference>
<organism evidence="6">
    <name type="scientific">Tanacetum cinerariifolium</name>
    <name type="common">Dalmatian daisy</name>
    <name type="synonym">Chrysanthemum cinerariifolium</name>
    <dbReference type="NCBI Taxonomy" id="118510"/>
    <lineage>
        <taxon>Eukaryota</taxon>
        <taxon>Viridiplantae</taxon>
        <taxon>Streptophyta</taxon>
        <taxon>Embryophyta</taxon>
        <taxon>Tracheophyta</taxon>
        <taxon>Spermatophyta</taxon>
        <taxon>Magnoliopsida</taxon>
        <taxon>eudicotyledons</taxon>
        <taxon>Gunneridae</taxon>
        <taxon>Pentapetalae</taxon>
        <taxon>asterids</taxon>
        <taxon>campanulids</taxon>
        <taxon>Asterales</taxon>
        <taxon>Asteraceae</taxon>
        <taxon>Asteroideae</taxon>
        <taxon>Anthemideae</taxon>
        <taxon>Anthemidinae</taxon>
        <taxon>Tanacetum</taxon>
    </lineage>
</organism>
<dbReference type="Gene3D" id="4.10.60.10">
    <property type="entry name" value="Zinc finger, CCHC-type"/>
    <property type="match status" value="1"/>
</dbReference>
<dbReference type="AlphaFoldDB" id="A0A699HA51"/>
<protein>
    <recommendedName>
        <fullName evidence="5">CCHC-type domain-containing protein</fullName>
    </recommendedName>
</protein>
<dbReference type="InterPro" id="IPR012337">
    <property type="entry name" value="RNaseH-like_sf"/>
</dbReference>
<comment type="caution">
    <text evidence="6">The sequence shown here is derived from an EMBL/GenBank/DDBJ whole genome shotgun (WGS) entry which is preliminary data.</text>
</comment>
<dbReference type="InterPro" id="IPR043502">
    <property type="entry name" value="DNA/RNA_pol_sf"/>
</dbReference>
<dbReference type="InterPro" id="IPR001878">
    <property type="entry name" value="Znf_CCHC"/>
</dbReference>
<evidence type="ECO:0000259" key="5">
    <source>
        <dbReference type="PROSITE" id="PS50158"/>
    </source>
</evidence>
<gene>
    <name evidence="6" type="ORF">Tci_297678</name>
</gene>
<evidence type="ECO:0000313" key="6">
    <source>
        <dbReference type="EMBL" id="GEX25703.1"/>
    </source>
</evidence>
<evidence type="ECO:0000256" key="2">
    <source>
        <dbReference type="ARBA" id="ARBA00022801"/>
    </source>
</evidence>
<dbReference type="GO" id="GO:0003676">
    <property type="term" value="F:nucleic acid binding"/>
    <property type="evidence" value="ECO:0007669"/>
    <property type="project" value="InterPro"/>
</dbReference>
<feature type="compositionally biased region" description="Polar residues" evidence="4">
    <location>
        <begin position="728"/>
        <end position="752"/>
    </location>
</feature>
<evidence type="ECO:0000256" key="4">
    <source>
        <dbReference type="SAM" id="MobiDB-lite"/>
    </source>
</evidence>
<dbReference type="SUPFAM" id="SSF53098">
    <property type="entry name" value="Ribonuclease H-like"/>
    <property type="match status" value="1"/>
</dbReference>
<dbReference type="SMART" id="SM00343">
    <property type="entry name" value="ZnF_C2HC"/>
    <property type="match status" value="1"/>
</dbReference>
<accession>A0A699HA51</accession>
<evidence type="ECO:0000256" key="1">
    <source>
        <dbReference type="ARBA" id="ARBA00022723"/>
    </source>
</evidence>
<evidence type="ECO:0000256" key="3">
    <source>
        <dbReference type="PROSITE-ProRule" id="PRU00047"/>
    </source>
</evidence>
<dbReference type="SUPFAM" id="SSF56672">
    <property type="entry name" value="DNA/RNA polymerases"/>
    <property type="match status" value="1"/>
</dbReference>
<dbReference type="Pfam" id="PF07727">
    <property type="entry name" value="RVT_2"/>
    <property type="match status" value="1"/>
</dbReference>
<dbReference type="PROSITE" id="PS50158">
    <property type="entry name" value="ZF_CCHC"/>
    <property type="match status" value="1"/>
</dbReference>
<dbReference type="Pfam" id="PF13976">
    <property type="entry name" value="gag_pre-integrs"/>
    <property type="match status" value="1"/>
</dbReference>
<keyword evidence="3" id="KW-0862">Zinc</keyword>
<sequence>MTTLGDKVILSGADNRPPMLEKDPSIEENRVTRPKKYFELSATEAIQADYDIKETNIILQGLSPELRNLSNPRQQATTNNGRVTVQPIQGRHTSLAAGTSRTYTSGASRNNSRKQRTAICYNCKGEGHMSKECTKPKRKRDESWFKDKVLLVQAQENKKILHEEELTFLADPGIAEAQTTQNVITYNAAYQADDLDAYDFDCDEINTAKVSFMMNLSHYGSDDLAEKTNAIVIHDSKETLMLAVESRSKMLLKQKDPMMSEKKVNTKPIDYAISVNSEKPNHSTRPTQVESQEKDMVIKKLKERIKSLSGNMKEDKIKQELEEIETINIELDHRVTKIISKNEHLKQTYKQLYDSIKSSRIRSKEQCDNLIKQFNIKSAKNSDLNASLQEKLLVITTLKDKLKKLKGNAMANEAVILHPIDPELLKINVIQIVLWYLDSDCSKHITGDRSQLTNFVNKFLGVDLLTGSQGNNLYTLSLGDMMASSPICLLSNASKTKSWLLHQRLSHLNFGAINHLARQGLVRGLPKQKFKKDHLSSACAMGKSKKKSHKPKSEEINQEKLYHLHMDLCGPMRVESLNGKKYVLVIVDDSSRFTWVKCLRSKDKAPDFIIKFLKMIQKNGVIERRNCTLNEAAYTMLIYAQAPLFLWAEVVATACYTQNRSIVRLHHGKTPYELLHGKLHDLSFLHVFGALCYPTNDSENLGKLQPKADIASEVITPIAEVVAPELAESTSSPSSTTVDQDASSPSKSQITLETQPPVIPNDIYKVKLDKLGGILKNKARIVARGYHQEEGINFEESFALVARLDAIRIILAYVAHKNMVVYQMDVKTTFLNGNLREEVYVSQPDGFVDPDNPNHVYKLKKALYGLKQASRAWYDMLSSFLISQDFSNGSVDPTLFIRRNGKDLLLMSMMGKISFFLGLQISQSPRGIFINQSKYALKSLKKYGFEYCDPVDTPMVEKSKLDEDKEGKAVDLSYYRDADHAGYQDTRRSTSGSLQFLGDRLISWSSKRKKSDAISSTEAEYIALSGCCAQILWMRLQLTNYGLGFNKIPMYYDNKSAIALCCNNVQHSRSKHIDIRYHFIKDHVENGVIELYFVNMKYQLADIFTKALGIERIKFLINKLGMRSFTSDTLK</sequence>